<dbReference type="InterPro" id="IPR038765">
    <property type="entry name" value="Papain-like_cys_pep_sf"/>
</dbReference>
<gene>
    <name evidence="1" type="ORF">FRX31_021673</name>
</gene>
<feature type="non-terminal residue" evidence="1">
    <location>
        <position position="1"/>
    </location>
</feature>
<name>A0A7J6VV53_THATH</name>
<proteinExistence type="predicted"/>
<accession>A0A7J6VV53</accession>
<evidence type="ECO:0000313" key="2">
    <source>
        <dbReference type="Proteomes" id="UP000554482"/>
    </source>
</evidence>
<dbReference type="SUPFAM" id="SSF54001">
    <property type="entry name" value="Cysteine proteinases"/>
    <property type="match status" value="1"/>
</dbReference>
<dbReference type="Gene3D" id="3.90.70.10">
    <property type="entry name" value="Cysteine proteinases"/>
    <property type="match status" value="1"/>
</dbReference>
<dbReference type="AlphaFoldDB" id="A0A7J6VV53"/>
<dbReference type="EMBL" id="JABWDY010026378">
    <property type="protein sequence ID" value="KAF5188743.1"/>
    <property type="molecule type" value="Genomic_DNA"/>
</dbReference>
<protein>
    <submittedName>
        <fullName evidence="1">Uncharacterized protein</fullName>
    </submittedName>
</protein>
<evidence type="ECO:0000313" key="1">
    <source>
        <dbReference type="EMBL" id="KAF5188743.1"/>
    </source>
</evidence>
<reference evidence="1 2" key="1">
    <citation type="submission" date="2020-06" db="EMBL/GenBank/DDBJ databases">
        <title>Transcriptomic and genomic resources for Thalictrum thalictroides and T. hernandezii: Facilitating candidate gene discovery in an emerging model plant lineage.</title>
        <authorList>
            <person name="Arias T."/>
            <person name="Riano-Pachon D.M."/>
            <person name="Di Stilio V.S."/>
        </authorList>
    </citation>
    <scope>NUCLEOTIDE SEQUENCE [LARGE SCALE GENOMIC DNA]</scope>
    <source>
        <strain evidence="2">cv. WT478/WT964</strain>
        <tissue evidence="1">Leaves</tissue>
    </source>
</reference>
<organism evidence="1 2">
    <name type="scientific">Thalictrum thalictroides</name>
    <name type="common">Rue-anemone</name>
    <name type="synonym">Anemone thalictroides</name>
    <dbReference type="NCBI Taxonomy" id="46969"/>
    <lineage>
        <taxon>Eukaryota</taxon>
        <taxon>Viridiplantae</taxon>
        <taxon>Streptophyta</taxon>
        <taxon>Embryophyta</taxon>
        <taxon>Tracheophyta</taxon>
        <taxon>Spermatophyta</taxon>
        <taxon>Magnoliopsida</taxon>
        <taxon>Ranunculales</taxon>
        <taxon>Ranunculaceae</taxon>
        <taxon>Thalictroideae</taxon>
        <taxon>Thalictrum</taxon>
    </lineage>
</organism>
<keyword evidence="2" id="KW-1185">Reference proteome</keyword>
<comment type="caution">
    <text evidence="1">The sequence shown here is derived from an EMBL/GenBank/DDBJ whole genome shotgun (WGS) entry which is preliminary data.</text>
</comment>
<sequence>VAIAAAGAIFSCRQRKVELSIQETRDCANRESWGNLGAGIWQIMSYITHDGLHFDVDYPLVPDRQSYQTSLLKLQDVMKMMFVVDCECIENPTFTQMKVVLSKGPCIIGVDEGRLIKMKDLDSSEDMSKSLDINHAILLIG</sequence>
<dbReference type="Proteomes" id="UP000554482">
    <property type="component" value="Unassembled WGS sequence"/>
</dbReference>